<dbReference type="InterPro" id="IPR009057">
    <property type="entry name" value="Homeodomain-like_sf"/>
</dbReference>
<dbReference type="Gene3D" id="1.10.10.2840">
    <property type="entry name" value="PucR C-terminal helix-turn-helix domain"/>
    <property type="match status" value="1"/>
</dbReference>
<dbReference type="PANTHER" id="PTHR33744">
    <property type="entry name" value="CARBOHYDRATE DIACID REGULATOR"/>
    <property type="match status" value="1"/>
</dbReference>
<dbReference type="AlphaFoldDB" id="A0A173RXT9"/>
<protein>
    <submittedName>
        <fullName evidence="4">Sugar diacid regulator</fullName>
    </submittedName>
</protein>
<dbReference type="SUPFAM" id="SSF46689">
    <property type="entry name" value="Homeodomain-like"/>
    <property type="match status" value="1"/>
</dbReference>
<dbReference type="Pfam" id="PF13556">
    <property type="entry name" value="HTH_30"/>
    <property type="match status" value="1"/>
</dbReference>
<feature type="domain" description="PucR C-terminal helix-turn-helix" evidence="2">
    <location>
        <begin position="299"/>
        <end position="355"/>
    </location>
</feature>
<name>A0A173RXT9_9FIRM</name>
<evidence type="ECO:0000259" key="2">
    <source>
        <dbReference type="Pfam" id="PF13556"/>
    </source>
</evidence>
<dbReference type="Pfam" id="PF17853">
    <property type="entry name" value="GGDEF_2"/>
    <property type="match status" value="1"/>
</dbReference>
<dbReference type="Proteomes" id="UP000095727">
    <property type="component" value="Unassembled WGS sequence"/>
</dbReference>
<evidence type="ECO:0000313" key="5">
    <source>
        <dbReference type="Proteomes" id="UP000095727"/>
    </source>
</evidence>
<dbReference type="InterPro" id="IPR051448">
    <property type="entry name" value="CdaR-like_regulators"/>
</dbReference>
<sequence length="367" mass="41779">MLSNQILQRTINEIGDIIECNCSIWNTDGVMLAAVGKEKPAVKKAVCSFLKELEVTGVSEEHLDECYGLFPVYDDDELTYIFVIEHNNEIDVHTSGRLSVCQLESLLRSGSERLDRNRFIQNLLLDNLLLVDIYNQAKKLGITVEQRRVVYLIEPKNPDDTIVLDMIRGIYSSGTSDFVTAVDEGHIILIKSLDSTDDYDTIRSTADMLVNAINTEAMVNVRLSFGTIIPELKEVSQSYKEAGMALDVGRIFYPERNILSYRELGIGRLIHQLPVSLCEMFLEEVFAGNTVDQFDEETLSTVDKFFENSLNISETARQLFVHRNTLVYRLEKIQKQTGLDVRVFEDALTFKIALMVADHMKFIENRK</sequence>
<evidence type="ECO:0000313" key="4">
    <source>
        <dbReference type="EMBL" id="CUM82832.1"/>
    </source>
</evidence>
<evidence type="ECO:0000259" key="3">
    <source>
        <dbReference type="Pfam" id="PF17853"/>
    </source>
</evidence>
<evidence type="ECO:0000256" key="1">
    <source>
        <dbReference type="ARBA" id="ARBA00006754"/>
    </source>
</evidence>
<dbReference type="EMBL" id="CYXR01000005">
    <property type="protein sequence ID" value="CUM82832.1"/>
    <property type="molecule type" value="Genomic_DNA"/>
</dbReference>
<dbReference type="PANTHER" id="PTHR33744:SF15">
    <property type="entry name" value="CARBOHYDRATE DIACID REGULATOR"/>
    <property type="match status" value="1"/>
</dbReference>
<feature type="domain" description="CdaR GGDEF-like" evidence="3">
    <location>
        <begin position="132"/>
        <end position="248"/>
    </location>
</feature>
<dbReference type="InterPro" id="IPR042070">
    <property type="entry name" value="PucR_C-HTH_sf"/>
</dbReference>
<proteinExistence type="inferred from homology"/>
<organism evidence="4 5">
    <name type="scientific">Coprococcus comes</name>
    <dbReference type="NCBI Taxonomy" id="410072"/>
    <lineage>
        <taxon>Bacteria</taxon>
        <taxon>Bacillati</taxon>
        <taxon>Bacillota</taxon>
        <taxon>Clostridia</taxon>
        <taxon>Lachnospirales</taxon>
        <taxon>Lachnospiraceae</taxon>
        <taxon>Coprococcus</taxon>
    </lineage>
</organism>
<gene>
    <name evidence="4" type="primary">cdaR_1</name>
    <name evidence="4" type="ORF">ERS852574_00962</name>
</gene>
<dbReference type="InterPro" id="IPR041522">
    <property type="entry name" value="CdaR_GGDEF"/>
</dbReference>
<dbReference type="RefSeq" id="WP_055156009.1">
    <property type="nucleotide sequence ID" value="NZ_CYXR01000005.1"/>
</dbReference>
<comment type="similarity">
    <text evidence="1">Belongs to the CdaR family.</text>
</comment>
<dbReference type="InterPro" id="IPR025736">
    <property type="entry name" value="PucR_C-HTH_dom"/>
</dbReference>
<reference evidence="4 5" key="1">
    <citation type="submission" date="2015-09" db="EMBL/GenBank/DDBJ databases">
        <authorList>
            <consortium name="Pathogen Informatics"/>
        </authorList>
    </citation>
    <scope>NUCLEOTIDE SEQUENCE [LARGE SCALE GENOMIC DNA]</scope>
    <source>
        <strain evidence="4 5">2789STDY5834962</strain>
    </source>
</reference>
<accession>A0A173RXT9</accession>